<protein>
    <recommendedName>
        <fullName evidence="8">EF-hand domain-containing protein</fullName>
    </recommendedName>
</protein>
<feature type="transmembrane region" description="Helical" evidence="7">
    <location>
        <begin position="420"/>
        <end position="439"/>
    </location>
</feature>
<feature type="transmembrane region" description="Helical" evidence="7">
    <location>
        <begin position="451"/>
        <end position="474"/>
    </location>
</feature>
<dbReference type="InterPro" id="IPR011992">
    <property type="entry name" value="EF-hand-dom_pair"/>
</dbReference>
<dbReference type="Gene3D" id="1.10.287.70">
    <property type="match status" value="1"/>
</dbReference>
<evidence type="ECO:0000313" key="10">
    <source>
        <dbReference type="Proteomes" id="UP001642484"/>
    </source>
</evidence>
<dbReference type="InterPro" id="IPR043203">
    <property type="entry name" value="VGCC_Ca_Na"/>
</dbReference>
<feature type="transmembrane region" description="Helical" evidence="7">
    <location>
        <begin position="320"/>
        <end position="340"/>
    </location>
</feature>
<dbReference type="Pfam" id="PF00520">
    <property type="entry name" value="Ion_trans"/>
    <property type="match status" value="1"/>
</dbReference>
<dbReference type="Gene3D" id="1.20.120.350">
    <property type="entry name" value="Voltage-gated potassium channels. Chain C"/>
    <property type="match status" value="1"/>
</dbReference>
<evidence type="ECO:0000256" key="3">
    <source>
        <dbReference type="ARBA" id="ARBA00022837"/>
    </source>
</evidence>
<dbReference type="Gene3D" id="1.10.238.10">
    <property type="entry name" value="EF-hand"/>
    <property type="match status" value="1"/>
</dbReference>
<feature type="compositionally biased region" description="Polar residues" evidence="6">
    <location>
        <begin position="170"/>
        <end position="193"/>
    </location>
</feature>
<dbReference type="PANTHER" id="PTHR10037">
    <property type="entry name" value="VOLTAGE-GATED CATION CHANNEL CALCIUM AND SODIUM"/>
    <property type="match status" value="1"/>
</dbReference>
<feature type="transmembrane region" description="Helical" evidence="7">
    <location>
        <begin position="385"/>
        <end position="408"/>
    </location>
</feature>
<reference evidence="9 10" key="1">
    <citation type="submission" date="2024-02" db="EMBL/GenBank/DDBJ databases">
        <authorList>
            <person name="Chen Y."/>
            <person name="Shah S."/>
            <person name="Dougan E. K."/>
            <person name="Thang M."/>
            <person name="Chan C."/>
        </authorList>
    </citation>
    <scope>NUCLEOTIDE SEQUENCE [LARGE SCALE GENOMIC DNA]</scope>
</reference>
<dbReference type="PROSITE" id="PS00018">
    <property type="entry name" value="EF_HAND_1"/>
    <property type="match status" value="1"/>
</dbReference>
<dbReference type="PANTHER" id="PTHR10037:SF62">
    <property type="entry name" value="SODIUM CHANNEL PROTEIN 60E"/>
    <property type="match status" value="1"/>
</dbReference>
<evidence type="ECO:0000256" key="4">
    <source>
        <dbReference type="ARBA" id="ARBA00022989"/>
    </source>
</evidence>
<evidence type="ECO:0000256" key="6">
    <source>
        <dbReference type="SAM" id="MobiDB-lite"/>
    </source>
</evidence>
<dbReference type="Proteomes" id="UP001642484">
    <property type="component" value="Unassembled WGS sequence"/>
</dbReference>
<dbReference type="EMBL" id="CAXAMN010002503">
    <property type="protein sequence ID" value="CAK8999965.1"/>
    <property type="molecule type" value="Genomic_DNA"/>
</dbReference>
<feature type="transmembrane region" description="Helical" evidence="7">
    <location>
        <begin position="278"/>
        <end position="300"/>
    </location>
</feature>
<feature type="compositionally biased region" description="Low complexity" evidence="6">
    <location>
        <begin position="152"/>
        <end position="167"/>
    </location>
</feature>
<feature type="transmembrane region" description="Helical" evidence="7">
    <location>
        <begin position="243"/>
        <end position="266"/>
    </location>
</feature>
<dbReference type="SUPFAM" id="SSF47473">
    <property type="entry name" value="EF-hand"/>
    <property type="match status" value="1"/>
</dbReference>
<keyword evidence="3" id="KW-0106">Calcium</keyword>
<dbReference type="InterPro" id="IPR005821">
    <property type="entry name" value="Ion_trans_dom"/>
</dbReference>
<evidence type="ECO:0000313" key="9">
    <source>
        <dbReference type="EMBL" id="CAK8999965.1"/>
    </source>
</evidence>
<dbReference type="InterPro" id="IPR002048">
    <property type="entry name" value="EF_hand_dom"/>
</dbReference>
<keyword evidence="4 7" id="KW-1133">Transmembrane helix</keyword>
<gene>
    <name evidence="9" type="ORF">CCMP2556_LOCUS5874</name>
</gene>
<feature type="compositionally biased region" description="Acidic residues" evidence="6">
    <location>
        <begin position="78"/>
        <end position="92"/>
    </location>
</feature>
<organism evidence="9 10">
    <name type="scientific">Durusdinium trenchii</name>
    <dbReference type="NCBI Taxonomy" id="1381693"/>
    <lineage>
        <taxon>Eukaryota</taxon>
        <taxon>Sar</taxon>
        <taxon>Alveolata</taxon>
        <taxon>Dinophyceae</taxon>
        <taxon>Suessiales</taxon>
        <taxon>Symbiodiniaceae</taxon>
        <taxon>Durusdinium</taxon>
    </lineage>
</organism>
<feature type="compositionally biased region" description="Pro residues" evidence="6">
    <location>
        <begin position="108"/>
        <end position="127"/>
    </location>
</feature>
<comment type="caution">
    <text evidence="9">The sequence shown here is derived from an EMBL/GenBank/DDBJ whole genome shotgun (WGS) entry which is preliminary data.</text>
</comment>
<dbReference type="SUPFAM" id="SSF81324">
    <property type="entry name" value="Voltage-gated potassium channels"/>
    <property type="match status" value="1"/>
</dbReference>
<accession>A0ABP0IF24</accession>
<dbReference type="InterPro" id="IPR027359">
    <property type="entry name" value="Volt_channel_dom_sf"/>
</dbReference>
<evidence type="ECO:0000256" key="2">
    <source>
        <dbReference type="ARBA" id="ARBA00022692"/>
    </source>
</evidence>
<sequence>MRTSIVSFGPPSVSSSMGLGEVETEGLHSKLHELHQLIERRFRQHAKLLRMEIRRSQRKSATLPILEMDDVSEKADEERSEESEVEGDEKGDEMDHSGETGILRSPDRTPPPSPPVPLLEPLPPSPGTPSRDSHVSQSSARAGKTRFGLRLSSSSAISGISGKSMKSNRSRSGISGASDQTAQSSRTDQSSPDSFILGAWNEKHLAQAKIAGMWMARRRATSYTEIEESCLSSYCREFIDSSIFTYVITLMIFLHVILMGIEADLYKEHNGAEGIPSWIGISNLVLTSFFLCELLLKFIALGCREFWCGRDWAWNGFDAAVISLSVVDVVLALWFTTAAGTGQVRVFRMIRILRYLRSIRVVRLFRYISALQVLTLSIIGTMSSLAWTLLLLILIIYSYSVVLTELVVEVCVENSECPQVFTSVADSMLTLFMAISQGLNWEDLVNPLRQVSGLAVVLVMSYITLTIFAILNVVTGVFCNTAIESAGADKDVRTLKQIQAKSQQVELLKSVFQEIDFEQVNEISFMDMKRCLANGDLGSFLESMNISTDDVWTLFMLLDSDKTGLIDVDEFVKGCMQLHGPAKSMQVAQMSFENKLTRSAIKNLSKEITEIGGILGYLSARICPTSVEVVDEGTEVTRVEC</sequence>
<feature type="transmembrane region" description="Helical" evidence="7">
    <location>
        <begin position="361"/>
        <end position="379"/>
    </location>
</feature>
<comment type="subcellular location">
    <subcellularLocation>
        <location evidence="1">Membrane</location>
        <topology evidence="1">Multi-pass membrane protein</topology>
    </subcellularLocation>
</comment>
<dbReference type="InterPro" id="IPR018247">
    <property type="entry name" value="EF_Hand_1_Ca_BS"/>
</dbReference>
<feature type="region of interest" description="Disordered" evidence="6">
    <location>
        <begin position="64"/>
        <end position="193"/>
    </location>
</feature>
<keyword evidence="5 7" id="KW-0472">Membrane</keyword>
<keyword evidence="10" id="KW-1185">Reference proteome</keyword>
<feature type="domain" description="EF-hand" evidence="8">
    <location>
        <begin position="546"/>
        <end position="581"/>
    </location>
</feature>
<keyword evidence="2 7" id="KW-0812">Transmembrane</keyword>
<evidence type="ECO:0000256" key="1">
    <source>
        <dbReference type="ARBA" id="ARBA00004141"/>
    </source>
</evidence>
<evidence type="ECO:0000256" key="5">
    <source>
        <dbReference type="ARBA" id="ARBA00023136"/>
    </source>
</evidence>
<proteinExistence type="predicted"/>
<name>A0ABP0IF24_9DINO</name>
<evidence type="ECO:0000256" key="7">
    <source>
        <dbReference type="SAM" id="Phobius"/>
    </source>
</evidence>
<dbReference type="PROSITE" id="PS50222">
    <property type="entry name" value="EF_HAND_2"/>
    <property type="match status" value="1"/>
</dbReference>
<evidence type="ECO:0000259" key="8">
    <source>
        <dbReference type="PROSITE" id="PS50222"/>
    </source>
</evidence>